<comment type="caution">
    <text evidence="8">The sequence shown here is derived from an EMBL/GenBank/DDBJ whole genome shotgun (WGS) entry which is preliminary data.</text>
</comment>
<sequence length="932" mass="103905">MLRQFTALLAMLLLSFATFAQTGTLRGTITDAKTKETLIGATVRIVGTQLGSTTDVNGFFSMAKVPVGAYTVEVTYVSYRTENIPNVKVEAEKITEINTALLEAAATLAEVKVVATRQTNTEVSVISEIKASQNIVSGISSQQITRSLDRDAAQVVKRVPGITIVGDRFITIRGLNSRYNNVMLHNAFTPSMETDVKAFSFDVIPSGQIDRLLIYKTPSADLPGEFAGGIVKIYTKSIPDQNSVTLDYSLGIRQGTTFGDFKESKQGANYWTSFNNGYLDLPSNFPKDIRAVSNNPALVELAGRSLRNEWVPVASTATPDQRVSLTGNFKMKLGKVQIGNITTVNYSETRLLTTNQRNDYNIGANDVTETLFEYNDKAYARNNRVGVLHNWAFRFNNNHSIEFKNLFNQISNGRYVFRSGQDIAQNYRPNNHSFDQVYRGIYSGQLTGKHKFNNDKTVIDWVAGYNNSYRDQPDYKRYRSDVVDAATNKTEIYIPIGQAQAYFLGRFSSKMNESGITGAANLTQKVSAGEKEIELKFGGFYEIKDRTFKARNLGYVRGGNFNPALASSDINTLFQNVRNDGGIRIDEQTNPNDSYTSNNTLIAGYGLVNIPFTKKFNAIVGVRIENNRQQMNSAYLGGAAAKVDNKITSVLPSANLTYNFTEKTLLRAAYGVTVNRPEFRELAPFSFFDFDFNVVYEGNPNLKIATIQNMDLRWEHYPTPSELVSVAAFYKYFDTPIESTVDLGSTGLGSKTFITNNAASAYSTGIEIEIKKGLGNVLPGSRIFEKTSLLFNTALIHSRVSLGDRGIGQSDNRPLQGQSPYIINVGINYNDTKKDLQINLLYNVIGRRIIAVGFEAYPDLYEMPRNIVDLTFSKGLGQRWTLKGGVQDLLNQPWRIMQDSNKDNKFESSKDFFVQKYRTGQLVSLGFSYRLL</sequence>
<feature type="signal peptide" evidence="5">
    <location>
        <begin position="1"/>
        <end position="20"/>
    </location>
</feature>
<dbReference type="RefSeq" id="WP_229601341.1">
    <property type="nucleotide sequence ID" value="NZ_JACIBY010000005.1"/>
</dbReference>
<dbReference type="InterPro" id="IPR000531">
    <property type="entry name" value="Beta-barrel_TonB"/>
</dbReference>
<dbReference type="InterPro" id="IPR036942">
    <property type="entry name" value="Beta-barrel_TonB_sf"/>
</dbReference>
<dbReference type="PANTHER" id="PTHR40980">
    <property type="entry name" value="PLUG DOMAIN-CONTAINING PROTEIN"/>
    <property type="match status" value="1"/>
</dbReference>
<organism evidence="8 9">
    <name type="scientific">Runella defluvii</name>
    <dbReference type="NCBI Taxonomy" id="370973"/>
    <lineage>
        <taxon>Bacteria</taxon>
        <taxon>Pseudomonadati</taxon>
        <taxon>Bacteroidota</taxon>
        <taxon>Cytophagia</taxon>
        <taxon>Cytophagales</taxon>
        <taxon>Spirosomataceae</taxon>
        <taxon>Runella</taxon>
    </lineage>
</organism>
<keyword evidence="4" id="KW-0798">TonB box</keyword>
<dbReference type="Gene3D" id="2.60.40.1120">
    <property type="entry name" value="Carboxypeptidase-like, regulatory domain"/>
    <property type="match status" value="1"/>
</dbReference>
<dbReference type="Proteomes" id="UP000541352">
    <property type="component" value="Unassembled WGS sequence"/>
</dbReference>
<evidence type="ECO:0000256" key="5">
    <source>
        <dbReference type="SAM" id="SignalP"/>
    </source>
</evidence>
<evidence type="ECO:0000259" key="7">
    <source>
        <dbReference type="Pfam" id="PF07715"/>
    </source>
</evidence>
<dbReference type="AlphaFoldDB" id="A0A7W5ZKX6"/>
<protein>
    <recommendedName>
        <fullName evidence="10">TonB-dependent receptor</fullName>
    </recommendedName>
</protein>
<dbReference type="Pfam" id="PF00593">
    <property type="entry name" value="TonB_dep_Rec_b-barrel"/>
    <property type="match status" value="1"/>
</dbReference>
<feature type="domain" description="TonB-dependent receptor plug" evidence="7">
    <location>
        <begin position="132"/>
        <end position="229"/>
    </location>
</feature>
<dbReference type="Gene3D" id="2.40.170.20">
    <property type="entry name" value="TonB-dependent receptor, beta-barrel domain"/>
    <property type="match status" value="1"/>
</dbReference>
<dbReference type="GO" id="GO:0009279">
    <property type="term" value="C:cell outer membrane"/>
    <property type="evidence" value="ECO:0007669"/>
    <property type="project" value="UniProtKB-SubCell"/>
</dbReference>
<dbReference type="InterPro" id="IPR037066">
    <property type="entry name" value="Plug_dom_sf"/>
</dbReference>
<evidence type="ECO:0000256" key="1">
    <source>
        <dbReference type="ARBA" id="ARBA00004442"/>
    </source>
</evidence>
<comment type="similarity">
    <text evidence="4">Belongs to the TonB-dependent receptor family.</text>
</comment>
<reference evidence="8 9" key="1">
    <citation type="submission" date="2020-08" db="EMBL/GenBank/DDBJ databases">
        <title>Genomic Encyclopedia of Type Strains, Phase IV (KMG-IV): sequencing the most valuable type-strain genomes for metagenomic binning, comparative biology and taxonomic classification.</title>
        <authorList>
            <person name="Goeker M."/>
        </authorList>
    </citation>
    <scope>NUCLEOTIDE SEQUENCE [LARGE SCALE GENOMIC DNA]</scope>
    <source>
        <strain evidence="8 9">DSM 17976</strain>
    </source>
</reference>
<evidence type="ECO:0000256" key="3">
    <source>
        <dbReference type="ARBA" id="ARBA00023237"/>
    </source>
</evidence>
<evidence type="ECO:0000313" key="8">
    <source>
        <dbReference type="EMBL" id="MBB3838764.1"/>
    </source>
</evidence>
<proteinExistence type="inferred from homology"/>
<keyword evidence="3" id="KW-0998">Cell outer membrane</keyword>
<keyword evidence="2 4" id="KW-0472">Membrane</keyword>
<evidence type="ECO:0000313" key="9">
    <source>
        <dbReference type="Proteomes" id="UP000541352"/>
    </source>
</evidence>
<feature type="domain" description="TonB-dependent receptor-like beta-barrel" evidence="6">
    <location>
        <begin position="572"/>
        <end position="888"/>
    </location>
</feature>
<dbReference type="InterPro" id="IPR012910">
    <property type="entry name" value="Plug_dom"/>
</dbReference>
<dbReference type="SUPFAM" id="SSF56935">
    <property type="entry name" value="Porins"/>
    <property type="match status" value="1"/>
</dbReference>
<dbReference type="SUPFAM" id="SSF49464">
    <property type="entry name" value="Carboxypeptidase regulatory domain-like"/>
    <property type="match status" value="1"/>
</dbReference>
<dbReference type="EMBL" id="JACIBY010000005">
    <property type="protein sequence ID" value="MBB3838764.1"/>
    <property type="molecule type" value="Genomic_DNA"/>
</dbReference>
<dbReference type="InterPro" id="IPR008969">
    <property type="entry name" value="CarboxyPept-like_regulatory"/>
</dbReference>
<dbReference type="Pfam" id="PF07715">
    <property type="entry name" value="Plug"/>
    <property type="match status" value="1"/>
</dbReference>
<gene>
    <name evidence="8" type="ORF">FHS57_002770</name>
</gene>
<dbReference type="Gene3D" id="2.170.130.10">
    <property type="entry name" value="TonB-dependent receptor, plug domain"/>
    <property type="match status" value="1"/>
</dbReference>
<dbReference type="PANTHER" id="PTHR40980:SF5">
    <property type="entry name" value="TONB-DEPENDENT RECEPTOR"/>
    <property type="match status" value="1"/>
</dbReference>
<accession>A0A7W5ZKX6</accession>
<evidence type="ECO:0000256" key="4">
    <source>
        <dbReference type="RuleBase" id="RU003357"/>
    </source>
</evidence>
<keyword evidence="5" id="KW-0732">Signal</keyword>
<evidence type="ECO:0000256" key="2">
    <source>
        <dbReference type="ARBA" id="ARBA00023136"/>
    </source>
</evidence>
<dbReference type="Pfam" id="PF13715">
    <property type="entry name" value="CarbopepD_reg_2"/>
    <property type="match status" value="1"/>
</dbReference>
<keyword evidence="9" id="KW-1185">Reference proteome</keyword>
<name>A0A7W5ZKX6_9BACT</name>
<feature type="chain" id="PRO_5031539569" description="TonB-dependent receptor" evidence="5">
    <location>
        <begin position="21"/>
        <end position="932"/>
    </location>
</feature>
<comment type="subcellular location">
    <subcellularLocation>
        <location evidence="1 4">Cell outer membrane</location>
    </subcellularLocation>
</comment>
<evidence type="ECO:0000259" key="6">
    <source>
        <dbReference type="Pfam" id="PF00593"/>
    </source>
</evidence>
<evidence type="ECO:0008006" key="10">
    <source>
        <dbReference type="Google" id="ProtNLM"/>
    </source>
</evidence>